<dbReference type="InterPro" id="IPR039164">
    <property type="entry name" value="UBR1-like"/>
</dbReference>
<dbReference type="Gene3D" id="2.10.110.30">
    <property type="match status" value="1"/>
</dbReference>
<feature type="compositionally biased region" description="Polar residues" evidence="11">
    <location>
        <begin position="1075"/>
        <end position="1087"/>
    </location>
</feature>
<dbReference type="GO" id="GO:0008270">
    <property type="term" value="F:zinc ion binding"/>
    <property type="evidence" value="ECO:0007669"/>
    <property type="project" value="UniProtKB-UniRule"/>
</dbReference>
<keyword evidence="4 10" id="KW-0479">Metal-binding</keyword>
<dbReference type="Pfam" id="PF02617">
    <property type="entry name" value="ClpS"/>
    <property type="match status" value="1"/>
</dbReference>
<evidence type="ECO:0000256" key="2">
    <source>
        <dbReference type="ARBA" id="ARBA00004906"/>
    </source>
</evidence>
<protein>
    <recommendedName>
        <fullName evidence="10">E3 ubiquitin-protein ligase</fullName>
        <ecNumber evidence="10">2.3.2.27</ecNumber>
    </recommendedName>
</protein>
<dbReference type="GO" id="GO:0061630">
    <property type="term" value="F:ubiquitin protein ligase activity"/>
    <property type="evidence" value="ECO:0007669"/>
    <property type="project" value="UniProtKB-UniRule"/>
</dbReference>
<dbReference type="InterPro" id="IPR014719">
    <property type="entry name" value="Ribosomal_bL12_C/ClpS-like"/>
</dbReference>
<evidence type="ECO:0000256" key="10">
    <source>
        <dbReference type="RuleBase" id="RU366018"/>
    </source>
</evidence>
<keyword evidence="6 10" id="KW-0833">Ubl conjugation pathway</keyword>
<dbReference type="InterPro" id="IPR055194">
    <property type="entry name" value="UBR1-like_WH"/>
</dbReference>
<accession>A0A813XU08</accession>
<evidence type="ECO:0000256" key="4">
    <source>
        <dbReference type="ARBA" id="ARBA00022723"/>
    </source>
</evidence>
<dbReference type="GO" id="GO:0000151">
    <property type="term" value="C:ubiquitin ligase complex"/>
    <property type="evidence" value="ECO:0007669"/>
    <property type="project" value="TreeGrafter"/>
</dbReference>
<dbReference type="Pfam" id="PF02207">
    <property type="entry name" value="zf-UBR"/>
    <property type="match status" value="1"/>
</dbReference>
<dbReference type="Proteomes" id="UP000663879">
    <property type="component" value="Unassembled WGS sequence"/>
</dbReference>
<feature type="region of interest" description="Disordered" evidence="11">
    <location>
        <begin position="1074"/>
        <end position="1099"/>
    </location>
</feature>
<dbReference type="InterPro" id="IPR003126">
    <property type="entry name" value="Znf_UBR"/>
</dbReference>
<dbReference type="InterPro" id="IPR044046">
    <property type="entry name" value="E3_ligase_UBR-like_C"/>
</dbReference>
<dbReference type="PANTHER" id="PTHR21497:SF24">
    <property type="entry name" value="E3 UBIQUITIN-PROTEIN LIGASE UBR1"/>
    <property type="match status" value="1"/>
</dbReference>
<keyword evidence="5 10" id="KW-0863">Zinc-finger</keyword>
<dbReference type="CDD" id="cd19672">
    <property type="entry name" value="UBR-box_UBR1_like"/>
    <property type="match status" value="1"/>
</dbReference>
<comment type="function">
    <text evidence="10">Ubiquitin ligase protein which is a component of the N-end rule pathway. Recognizes and binds to proteins bearing specific N-terminal residues that are destabilizing according to the N-end rule, leading to their ubiquitination and subsequent degradation.</text>
</comment>
<dbReference type="SUPFAM" id="SSF46785">
    <property type="entry name" value="Winged helix' DNA-binding domain"/>
    <property type="match status" value="1"/>
</dbReference>
<dbReference type="InterPro" id="IPR003769">
    <property type="entry name" value="ClpS_core"/>
</dbReference>
<evidence type="ECO:0000256" key="7">
    <source>
        <dbReference type="ARBA" id="ARBA00022833"/>
    </source>
</evidence>
<dbReference type="GO" id="GO:0016567">
    <property type="term" value="P:protein ubiquitination"/>
    <property type="evidence" value="ECO:0007669"/>
    <property type="project" value="UniProtKB-UniRule"/>
</dbReference>
<dbReference type="PANTHER" id="PTHR21497">
    <property type="entry name" value="UBIQUITIN LIGASE E3 ALPHA-RELATED"/>
    <property type="match status" value="1"/>
</dbReference>
<evidence type="ECO:0000256" key="3">
    <source>
        <dbReference type="ARBA" id="ARBA00022679"/>
    </source>
</evidence>
<evidence type="ECO:0000256" key="11">
    <source>
        <dbReference type="SAM" id="MobiDB-lite"/>
    </source>
</evidence>
<organism evidence="13 14">
    <name type="scientific">Brachionus calyciflorus</name>
    <dbReference type="NCBI Taxonomy" id="104777"/>
    <lineage>
        <taxon>Eukaryota</taxon>
        <taxon>Metazoa</taxon>
        <taxon>Spiralia</taxon>
        <taxon>Gnathifera</taxon>
        <taxon>Rotifera</taxon>
        <taxon>Eurotatoria</taxon>
        <taxon>Monogononta</taxon>
        <taxon>Pseudotrocha</taxon>
        <taxon>Ploima</taxon>
        <taxon>Brachionidae</taxon>
        <taxon>Brachionus</taxon>
    </lineage>
</organism>
<dbReference type="FunFam" id="2.10.110.30:FF:000001">
    <property type="entry name" value="E3 ubiquitin-protein ligase UBR2 isoform 1"/>
    <property type="match status" value="1"/>
</dbReference>
<dbReference type="UniPathway" id="UPA00143"/>
<gene>
    <name evidence="13" type="ORF">OXX778_LOCUS10147</name>
</gene>
<dbReference type="SUPFAM" id="SSF54736">
    <property type="entry name" value="ClpS-like"/>
    <property type="match status" value="1"/>
</dbReference>
<comment type="similarity">
    <text evidence="8 10">Belongs to the E3 ubiquitin-protein ligase UBR1-like family.</text>
</comment>
<sequence length="1887" mass="218708">MDNFMDEDDEEILTDNDLIDIDESEFMYGDMQNYSSEESNQTEGSSNQPVETTFNFTPEDEKLLDLFSLENHAKELFSKVGTGDLQTILHQHWKTYVPICFNALDTPTRNLIDTKSNLILLNPLEVYLANNLNSEDYLNNLKELDDPPVICGRVFKNGEPSYFCRDCGSDPTCVLCSACFRHSKHRQHKYIMMTSLGGGYCDCGDPEAWKAHPNCDLHMPKEKPQNSDDKPEEYQHKLPQDLIQRARELFTFLMEYVYEILSIDQSEELPKHLRPEKTVDDYVTMLYNDEIHSYEQVVNTLKKVLNIDDKKAFDYAAIVDKEGRSAIKRSKKTICDEIKRNVETNMTGPASSPLATKVFHHTLIAHQYFSEKILVWLQKISEYSKGLKLILCEISLHVDSNNTNLVEKLMLSDSVYWKSARTILHQFYISTFFMDQYWKKQFAILYTRNYKLIWKNHVKNPDDIVSLTDLTVQIFTVLSLSKYLIEKFNIIQTIMDTIVEHCQINNGKLSFQRARHRNNSEFKRAQFMLFDLKYCLTAVPEIWSDDLRKNFVNGFKSFIDFIKLMHGMDSLKRLTQQHIEYEPEWETSFNLLIKLQKSISSLIEWCCSDQKVYEDCFKYLLDKLSKIEGEDPLFKYEYDKIKFNQTQYEIIKYQVIRQDVSIHAPLSRILAAVYSKMGKFNLNYKNLCEKFQSTMTIPKVKALIEPSLRALILVAQTNAGFWKRNGFSLLSQVYFYANIKCRHEMFDRDILNLQMGASLMDPNEFLINLMHHYGIYDFLTNENFELSTESNKLPDDEKMEYYTAMSQDFIELIIYIFSERYDPNLSQIEPVRRLEREVIHQLCVSPMPHSDLVKNIYSENEKYTNELEGVLSRIATFKTSTTSRGVYELKEEYQIYYSPYFYHYSRSDKSKSEEYQLSLKKDESLKFFKPPRHPPLTPIFSNITHLLDCDVFIKLILCILRRQAQKSKLVTDGIILRILHLIGLALHEEQDDIDTNVQDQATMTYKFKFLEKSILNNNKKSSLFSIKSFKTEDNLLKILTDLIAMPNNEAFKNLAKWINEYSQKLLQLKHKIDQQKTQSTEEGPSSIQEEEKALKEKRKNEIAEKRRAKIMAQLNLQSKIFIEKNMIHFKDTKIGGASSDTQISTQPIPMECEQPKIEKVICIGPKKTIENIIEVKKLFSCILCQEEQEVDLKSSPMVLGCYVQSSRVLSKNRKDVIEDFEKIDPLFMKNSVNWGIHSSSCGHVMHASCWQKYVSTVRQLENRRNARYLAFDLKRNEYICPLCETIGNTVLPIFPNLNSVITQSAQNESKQIDILFEDWLDGLEKTLEISVKKELHDDKDVFIIDPCPLSTITKLMKDAVASNFKLLFENEYTQSLLSTGSSGDSGEPNFNSETINVVENFTTASFTFGYNLLPNDESPRMPVSIWTNCAYTIQVLEQSLRFDSKNLFGSLPFKQIDLLSNIVKQAAVYGITKHTESVRKSCLQLLGTCMPYKTAFFESKNLMDLDMFHTLVFLCLSMPNLYNDNPKLSSVSNGGINDLNIFKLVLIAHTVQIFLTKIKLCTFYENLTPIDSDEKPTIQEIEKSEKIYKFYQFILDLSIEKNIIKLDDQNEKKKYLQTPKIVYDTLKNSLMPFLRCSALFFSNLTGITTSSTITSNKDDLENNFDLLTSFLGVHDDLANIFDLKSPNLKILITSWLTNESKKEDKNIKFDYPIELNRFIDLPNDFVDLMSMSTSKHVCTSRMTSIVDRSAESATILCLVCGEMLCNQPLCCQKDLFKKRVGCCTAHTYSCSGKTGVFLKVSECQVLLLNLNYSSSSDLDVKGCYVAAPYLDDYGETDQGLRRGNPLRLCKIRYDKLYRDWLTHSLPEVVARQYQNQTGIVAYNWIEF</sequence>
<evidence type="ECO:0000256" key="8">
    <source>
        <dbReference type="ARBA" id="ARBA00046341"/>
    </source>
</evidence>
<feature type="zinc finger region" description="UBR-type" evidence="9">
    <location>
        <begin position="149"/>
        <end position="220"/>
    </location>
</feature>
<dbReference type="InterPro" id="IPR042065">
    <property type="entry name" value="E3_ELL-like"/>
</dbReference>
<name>A0A813XU08_9BILA</name>
<evidence type="ECO:0000256" key="1">
    <source>
        <dbReference type="ARBA" id="ARBA00000900"/>
    </source>
</evidence>
<evidence type="ECO:0000256" key="5">
    <source>
        <dbReference type="ARBA" id="ARBA00022771"/>
    </source>
</evidence>
<proteinExistence type="inferred from homology"/>
<evidence type="ECO:0000256" key="6">
    <source>
        <dbReference type="ARBA" id="ARBA00022786"/>
    </source>
</evidence>
<keyword evidence="7 10" id="KW-0862">Zinc</keyword>
<dbReference type="PROSITE" id="PS51157">
    <property type="entry name" value="ZF_UBR"/>
    <property type="match status" value="1"/>
</dbReference>
<dbReference type="SMART" id="SM00396">
    <property type="entry name" value="ZnF_UBR1"/>
    <property type="match status" value="1"/>
</dbReference>
<dbReference type="Gene3D" id="3.30.1390.10">
    <property type="match status" value="1"/>
</dbReference>
<dbReference type="EMBL" id="CAJNOC010001570">
    <property type="protein sequence ID" value="CAF0875440.1"/>
    <property type="molecule type" value="Genomic_DNA"/>
</dbReference>
<dbReference type="GO" id="GO:0005737">
    <property type="term" value="C:cytoplasm"/>
    <property type="evidence" value="ECO:0007669"/>
    <property type="project" value="TreeGrafter"/>
</dbReference>
<comment type="pathway">
    <text evidence="2 10">Protein modification; protein ubiquitination.</text>
</comment>
<evidence type="ECO:0000313" key="14">
    <source>
        <dbReference type="Proteomes" id="UP000663879"/>
    </source>
</evidence>
<dbReference type="InterPro" id="IPR036390">
    <property type="entry name" value="WH_DNA-bd_sf"/>
</dbReference>
<dbReference type="OrthoDB" id="26387at2759"/>
<reference evidence="13" key="1">
    <citation type="submission" date="2021-02" db="EMBL/GenBank/DDBJ databases">
        <authorList>
            <person name="Nowell W R."/>
        </authorList>
    </citation>
    <scope>NUCLEOTIDE SEQUENCE</scope>
    <source>
        <strain evidence="13">Ploen Becks lab</strain>
    </source>
</reference>
<comment type="catalytic activity">
    <reaction evidence="1 10">
        <text>S-ubiquitinyl-[E2 ubiquitin-conjugating enzyme]-L-cysteine + [acceptor protein]-L-lysine = [E2 ubiquitin-conjugating enzyme]-L-cysteine + N(6)-ubiquitinyl-[acceptor protein]-L-lysine.</text>
        <dbReference type="EC" id="2.3.2.27"/>
    </reaction>
</comment>
<feature type="domain" description="UBR-type" evidence="12">
    <location>
        <begin position="149"/>
        <end position="220"/>
    </location>
</feature>
<dbReference type="GO" id="GO:0071596">
    <property type="term" value="P:ubiquitin-dependent protein catabolic process via the N-end rule pathway"/>
    <property type="evidence" value="ECO:0007669"/>
    <property type="project" value="UniProtKB-UniRule"/>
</dbReference>
<evidence type="ECO:0000256" key="9">
    <source>
        <dbReference type="PROSITE-ProRule" id="PRU00508"/>
    </source>
</evidence>
<keyword evidence="3 10" id="KW-0808">Transferase</keyword>
<evidence type="ECO:0000313" key="13">
    <source>
        <dbReference type="EMBL" id="CAF0875440.1"/>
    </source>
</evidence>
<comment type="caution">
    <text evidence="13">The sequence shown here is derived from an EMBL/GenBank/DDBJ whole genome shotgun (WGS) entry which is preliminary data.</text>
</comment>
<dbReference type="Pfam" id="PF18995">
    <property type="entry name" value="PRT6_C"/>
    <property type="match status" value="1"/>
</dbReference>
<dbReference type="EC" id="2.3.2.27" evidence="10"/>
<dbReference type="Gene3D" id="1.10.10.2670">
    <property type="entry name" value="E3 ubiquitin-protein ligase"/>
    <property type="match status" value="1"/>
</dbReference>
<evidence type="ECO:0000259" key="12">
    <source>
        <dbReference type="PROSITE" id="PS51157"/>
    </source>
</evidence>
<feature type="compositionally biased region" description="Basic and acidic residues" evidence="11">
    <location>
        <begin position="1089"/>
        <end position="1099"/>
    </location>
</feature>
<dbReference type="Pfam" id="PF22960">
    <property type="entry name" value="WHD_UBR1"/>
    <property type="match status" value="1"/>
</dbReference>
<keyword evidence="14" id="KW-1185">Reference proteome</keyword>